<dbReference type="AlphaFoldDB" id="A0AAW1VJV5"/>
<keyword evidence="1" id="KW-0812">Transmembrane</keyword>
<reference evidence="2 3" key="1">
    <citation type="journal article" date="2023" name="G3 (Bethesda)">
        <title>A chromosome-length genome assembly and annotation of blackberry (Rubus argutus, cv. 'Hillquist').</title>
        <authorList>
            <person name="Bruna T."/>
            <person name="Aryal R."/>
            <person name="Dudchenko O."/>
            <person name="Sargent D.J."/>
            <person name="Mead D."/>
            <person name="Buti M."/>
            <person name="Cavallini A."/>
            <person name="Hytonen T."/>
            <person name="Andres J."/>
            <person name="Pham M."/>
            <person name="Weisz D."/>
            <person name="Mascagni F."/>
            <person name="Usai G."/>
            <person name="Natali L."/>
            <person name="Bassil N."/>
            <person name="Fernandez G.E."/>
            <person name="Lomsadze A."/>
            <person name="Armour M."/>
            <person name="Olukolu B."/>
            <person name="Poorten T."/>
            <person name="Britton C."/>
            <person name="Davik J."/>
            <person name="Ashrafi H."/>
            <person name="Aiden E.L."/>
            <person name="Borodovsky M."/>
            <person name="Worthington M."/>
        </authorList>
    </citation>
    <scope>NUCLEOTIDE SEQUENCE [LARGE SCALE GENOMIC DNA]</scope>
    <source>
        <strain evidence="2">PI 553951</strain>
    </source>
</reference>
<proteinExistence type="predicted"/>
<protein>
    <submittedName>
        <fullName evidence="2">Uncharacterized protein</fullName>
    </submittedName>
</protein>
<evidence type="ECO:0000256" key="1">
    <source>
        <dbReference type="SAM" id="Phobius"/>
    </source>
</evidence>
<feature type="transmembrane region" description="Helical" evidence="1">
    <location>
        <begin position="110"/>
        <end position="131"/>
    </location>
</feature>
<evidence type="ECO:0000313" key="3">
    <source>
        <dbReference type="Proteomes" id="UP001457282"/>
    </source>
</evidence>
<comment type="caution">
    <text evidence="2">The sequence shown here is derived from an EMBL/GenBank/DDBJ whole genome shotgun (WGS) entry which is preliminary data.</text>
</comment>
<keyword evidence="1" id="KW-0472">Membrane</keyword>
<dbReference type="EMBL" id="JBEDUW010000344">
    <property type="protein sequence ID" value="KAK9900993.1"/>
    <property type="molecule type" value="Genomic_DNA"/>
</dbReference>
<accession>A0AAW1VJV5</accession>
<dbReference type="Proteomes" id="UP001457282">
    <property type="component" value="Unassembled WGS sequence"/>
</dbReference>
<keyword evidence="1" id="KW-1133">Transmembrane helix</keyword>
<gene>
    <name evidence="2" type="ORF">M0R45_002326</name>
</gene>
<keyword evidence="3" id="KW-1185">Reference proteome</keyword>
<sequence length="152" mass="17365">MGASSYGVDLQSAGPWMMVTMGQRTRRRATRASIGSAPVVRPDLKSELVAWMVAMRSAKGDALGGRGVGRGVLMAWWFGSSSDGAERAGAEHGHSWIAWVFLPFLFSPDLLLHFSFQFFFSFFASVCRFDWSSWRRRVRRGHERWRLRRFGW</sequence>
<name>A0AAW1VJV5_RUBAR</name>
<organism evidence="2 3">
    <name type="scientific">Rubus argutus</name>
    <name type="common">Southern blackberry</name>
    <dbReference type="NCBI Taxonomy" id="59490"/>
    <lineage>
        <taxon>Eukaryota</taxon>
        <taxon>Viridiplantae</taxon>
        <taxon>Streptophyta</taxon>
        <taxon>Embryophyta</taxon>
        <taxon>Tracheophyta</taxon>
        <taxon>Spermatophyta</taxon>
        <taxon>Magnoliopsida</taxon>
        <taxon>eudicotyledons</taxon>
        <taxon>Gunneridae</taxon>
        <taxon>Pentapetalae</taxon>
        <taxon>rosids</taxon>
        <taxon>fabids</taxon>
        <taxon>Rosales</taxon>
        <taxon>Rosaceae</taxon>
        <taxon>Rosoideae</taxon>
        <taxon>Rosoideae incertae sedis</taxon>
        <taxon>Rubus</taxon>
    </lineage>
</organism>
<evidence type="ECO:0000313" key="2">
    <source>
        <dbReference type="EMBL" id="KAK9900993.1"/>
    </source>
</evidence>